<evidence type="ECO:0000256" key="13">
    <source>
        <dbReference type="NCBIfam" id="TIGR01064"/>
    </source>
</evidence>
<keyword evidence="12 17" id="KW-0670">Pyruvate</keyword>
<dbReference type="Gene3D" id="3.40.1380.20">
    <property type="entry name" value="Pyruvate kinase, C-terminal domain"/>
    <property type="match status" value="1"/>
</dbReference>
<dbReference type="InterPro" id="IPR015813">
    <property type="entry name" value="Pyrv/PenolPyrv_kinase-like_dom"/>
</dbReference>
<feature type="domain" description="Pyruvate kinase barrel" evidence="15">
    <location>
        <begin position="5"/>
        <end position="322"/>
    </location>
</feature>
<evidence type="ECO:0000313" key="18">
    <source>
        <dbReference type="Proteomes" id="UP001330434"/>
    </source>
</evidence>
<accession>A0ABZ2C2A2</accession>
<keyword evidence="10 14" id="KW-0460">Magnesium</keyword>
<evidence type="ECO:0000256" key="3">
    <source>
        <dbReference type="ARBA" id="ARBA00008663"/>
    </source>
</evidence>
<gene>
    <name evidence="17" type="ORF">Bealeia1_00785</name>
</gene>
<dbReference type="SUPFAM" id="SSF50800">
    <property type="entry name" value="PK beta-barrel domain-like"/>
    <property type="match status" value="1"/>
</dbReference>
<keyword evidence="9" id="KW-0067">ATP-binding</keyword>
<keyword evidence="18" id="KW-1185">Reference proteome</keyword>
<dbReference type="InterPro" id="IPR015806">
    <property type="entry name" value="Pyrv_Knase_insert_dom_sf"/>
</dbReference>
<dbReference type="NCBIfam" id="NF004886">
    <property type="entry name" value="PRK06247.1"/>
    <property type="match status" value="1"/>
</dbReference>
<dbReference type="NCBIfam" id="TIGR01064">
    <property type="entry name" value="pyruv_kin"/>
    <property type="match status" value="1"/>
</dbReference>
<keyword evidence="8 14" id="KW-0418">Kinase</keyword>
<dbReference type="InterPro" id="IPR001697">
    <property type="entry name" value="Pyr_Knase"/>
</dbReference>
<comment type="pathway">
    <text evidence="2 14">Carbohydrate degradation; glycolysis; pyruvate from D-glyceraldehyde 3-phosphate: step 5/5.</text>
</comment>
<dbReference type="InterPro" id="IPR011037">
    <property type="entry name" value="Pyrv_Knase-like_insert_dom_sf"/>
</dbReference>
<dbReference type="Pfam" id="PF02887">
    <property type="entry name" value="PK_C"/>
    <property type="match status" value="1"/>
</dbReference>
<dbReference type="SUPFAM" id="SSF51621">
    <property type="entry name" value="Phosphoenolpyruvate/pyruvate domain"/>
    <property type="match status" value="1"/>
</dbReference>
<evidence type="ECO:0000256" key="6">
    <source>
        <dbReference type="ARBA" id="ARBA00022723"/>
    </source>
</evidence>
<dbReference type="Pfam" id="PF00224">
    <property type="entry name" value="PK"/>
    <property type="match status" value="1"/>
</dbReference>
<evidence type="ECO:0000256" key="10">
    <source>
        <dbReference type="ARBA" id="ARBA00022842"/>
    </source>
</evidence>
<dbReference type="RefSeq" id="WP_331255458.1">
    <property type="nucleotide sequence ID" value="NZ_CP133270.1"/>
</dbReference>
<dbReference type="NCBIfam" id="NF004978">
    <property type="entry name" value="PRK06354.1"/>
    <property type="match status" value="1"/>
</dbReference>
<evidence type="ECO:0000256" key="8">
    <source>
        <dbReference type="ARBA" id="ARBA00022777"/>
    </source>
</evidence>
<sequence length="475" mass="51422">MRRFRSAKIVATLGPASSSAEMIESLFQAGVDVFRLNFSHGSHDQHRESYNIIRNLEKKVGRPIGILLDLQGPKLRVGKFENGSIDLEKGQDFLLKLESLSGNEKEVTLPHPEIFKVLQPGADLLLDDGKVRLKVKDCSPQHALCEVVVGGALSDRKGLNVPGVALPISPLTKKDKEDLSLGLELGVDWIALSFVQRPEDVLEARELVQGRAAILSKLEKPQAIEHLEAIVELSDGIMVARGDLGVELPPEDVPSIQKRIVRESRLKGKPVVVATQMLDSMVHSPSPTRAEASDVATAVYDGADAVMLSAESASGEYPVESVEMMSRIVSRVEQDPLYRTLLDASRTPPESTTSDAITSAASQVAHTIGAVAIVTFTTSGETTLRAARERPECPILGLTAQLNIARRLTLAWGVHSVCSEDVHDFSEATTMACIRAKSEEFAKTGDRIVVTAGVPFQVAGSTNILRIARIREEAP</sequence>
<proteinExistence type="inferred from homology"/>
<keyword evidence="6" id="KW-0479">Metal-binding</keyword>
<evidence type="ECO:0000256" key="9">
    <source>
        <dbReference type="ARBA" id="ARBA00022840"/>
    </source>
</evidence>
<keyword evidence="5 14" id="KW-0808">Transferase</keyword>
<evidence type="ECO:0000256" key="2">
    <source>
        <dbReference type="ARBA" id="ARBA00004997"/>
    </source>
</evidence>
<dbReference type="GO" id="GO:0016301">
    <property type="term" value="F:kinase activity"/>
    <property type="evidence" value="ECO:0007669"/>
    <property type="project" value="UniProtKB-KW"/>
</dbReference>
<evidence type="ECO:0000256" key="4">
    <source>
        <dbReference type="ARBA" id="ARBA00012142"/>
    </source>
</evidence>
<dbReference type="PRINTS" id="PR01050">
    <property type="entry name" value="PYRUVTKNASE"/>
</dbReference>
<evidence type="ECO:0000256" key="7">
    <source>
        <dbReference type="ARBA" id="ARBA00022741"/>
    </source>
</evidence>
<dbReference type="Proteomes" id="UP001330434">
    <property type="component" value="Chromosome"/>
</dbReference>
<comment type="catalytic activity">
    <reaction evidence="14">
        <text>pyruvate + ATP = phosphoenolpyruvate + ADP + H(+)</text>
        <dbReference type="Rhea" id="RHEA:18157"/>
        <dbReference type="ChEBI" id="CHEBI:15361"/>
        <dbReference type="ChEBI" id="CHEBI:15378"/>
        <dbReference type="ChEBI" id="CHEBI:30616"/>
        <dbReference type="ChEBI" id="CHEBI:58702"/>
        <dbReference type="ChEBI" id="CHEBI:456216"/>
        <dbReference type="EC" id="2.7.1.40"/>
    </reaction>
</comment>
<keyword evidence="7" id="KW-0547">Nucleotide-binding</keyword>
<dbReference type="InterPro" id="IPR040442">
    <property type="entry name" value="Pyrv_kinase-like_dom_sf"/>
</dbReference>
<dbReference type="PANTHER" id="PTHR11817">
    <property type="entry name" value="PYRUVATE KINASE"/>
    <property type="match status" value="1"/>
</dbReference>
<evidence type="ECO:0000256" key="1">
    <source>
        <dbReference type="ARBA" id="ARBA00001958"/>
    </source>
</evidence>
<dbReference type="InterPro" id="IPR015793">
    <property type="entry name" value="Pyrv_Knase_brl"/>
</dbReference>
<evidence type="ECO:0000256" key="11">
    <source>
        <dbReference type="ARBA" id="ARBA00023152"/>
    </source>
</evidence>
<feature type="domain" description="Pyruvate kinase C-terminal" evidence="16">
    <location>
        <begin position="355"/>
        <end position="467"/>
    </location>
</feature>
<evidence type="ECO:0000256" key="14">
    <source>
        <dbReference type="RuleBase" id="RU000504"/>
    </source>
</evidence>
<organism evidence="17 18">
    <name type="scientific">Candidatus Bealeia paramacronuclearis</name>
    <dbReference type="NCBI Taxonomy" id="1921001"/>
    <lineage>
        <taxon>Bacteria</taxon>
        <taxon>Pseudomonadati</taxon>
        <taxon>Pseudomonadota</taxon>
        <taxon>Alphaproteobacteria</taxon>
        <taxon>Holosporales</taxon>
        <taxon>Holosporaceae</taxon>
        <taxon>Candidatus Bealeia</taxon>
    </lineage>
</organism>
<dbReference type="EC" id="2.7.1.40" evidence="4 13"/>
<dbReference type="InterPro" id="IPR018209">
    <property type="entry name" value="Pyrv_Knase_AS"/>
</dbReference>
<evidence type="ECO:0000256" key="12">
    <source>
        <dbReference type="ARBA" id="ARBA00023317"/>
    </source>
</evidence>
<dbReference type="NCBIfam" id="NF004491">
    <property type="entry name" value="PRK05826.1"/>
    <property type="match status" value="1"/>
</dbReference>
<evidence type="ECO:0000259" key="16">
    <source>
        <dbReference type="Pfam" id="PF02887"/>
    </source>
</evidence>
<comment type="cofactor">
    <cofactor evidence="1">
        <name>K(+)</name>
        <dbReference type="ChEBI" id="CHEBI:29103"/>
    </cofactor>
</comment>
<evidence type="ECO:0000259" key="15">
    <source>
        <dbReference type="Pfam" id="PF00224"/>
    </source>
</evidence>
<evidence type="ECO:0000256" key="5">
    <source>
        <dbReference type="ARBA" id="ARBA00022679"/>
    </source>
</evidence>
<evidence type="ECO:0000313" key="17">
    <source>
        <dbReference type="EMBL" id="WVX66606.1"/>
    </source>
</evidence>
<dbReference type="SUPFAM" id="SSF52935">
    <property type="entry name" value="PK C-terminal domain-like"/>
    <property type="match status" value="1"/>
</dbReference>
<dbReference type="EMBL" id="CP133270">
    <property type="protein sequence ID" value="WVX66606.1"/>
    <property type="molecule type" value="Genomic_DNA"/>
</dbReference>
<comment type="similarity">
    <text evidence="3 14">Belongs to the pyruvate kinase family.</text>
</comment>
<dbReference type="InterPro" id="IPR015795">
    <property type="entry name" value="Pyrv_Knase_C"/>
</dbReference>
<dbReference type="InterPro" id="IPR036918">
    <property type="entry name" value="Pyrv_Knase_C_sf"/>
</dbReference>
<dbReference type="Gene3D" id="2.40.33.10">
    <property type="entry name" value="PK beta-barrel domain-like"/>
    <property type="match status" value="1"/>
</dbReference>
<protein>
    <recommendedName>
        <fullName evidence="4 13">Pyruvate kinase</fullName>
        <ecNumber evidence="4 13">2.7.1.40</ecNumber>
    </recommendedName>
</protein>
<dbReference type="PROSITE" id="PS00110">
    <property type="entry name" value="PYRUVATE_KINASE"/>
    <property type="match status" value="1"/>
</dbReference>
<reference evidence="17 18" key="1">
    <citation type="journal article" date="2024" name="Environ. Microbiol.">
        <title>Novel evolutionary insights on the interactions of the Holosporales (Alphaproteobacteria) with eukaryotic hosts from comparative genomics.</title>
        <authorList>
            <person name="Giovannini M."/>
            <person name="Petroni G."/>
            <person name="Castelli M."/>
        </authorList>
    </citation>
    <scope>NUCLEOTIDE SEQUENCE [LARGE SCALE GENOMIC DNA]</scope>
    <source>
        <strain evidence="17 18">US_Bl 15I1</strain>
    </source>
</reference>
<name>A0ABZ2C2A2_9PROT</name>
<dbReference type="Gene3D" id="3.20.20.60">
    <property type="entry name" value="Phosphoenolpyruvate-binding domains"/>
    <property type="match status" value="1"/>
</dbReference>
<keyword evidence="11 14" id="KW-0324">Glycolysis</keyword>